<dbReference type="EMBL" id="CP009933">
    <property type="protein sequence ID" value="AKA67127.1"/>
    <property type="molecule type" value="Genomic_DNA"/>
</dbReference>
<dbReference type="PANTHER" id="PTHR30068">
    <property type="entry name" value="URONATE ISOMERASE"/>
    <property type="match status" value="1"/>
</dbReference>
<dbReference type="HOGENOM" id="CLU_044465_1_0_9"/>
<dbReference type="SUPFAM" id="SSF51556">
    <property type="entry name" value="Metallo-dependent hydrolases"/>
    <property type="match status" value="1"/>
</dbReference>
<keyword evidence="6 7" id="KW-0413">Isomerase</keyword>
<dbReference type="Gene3D" id="3.20.20.140">
    <property type="entry name" value="Metal-dependent hydrolases"/>
    <property type="match status" value="1"/>
</dbReference>
<evidence type="ECO:0000256" key="2">
    <source>
        <dbReference type="ARBA" id="ARBA00004892"/>
    </source>
</evidence>
<evidence type="ECO:0000256" key="3">
    <source>
        <dbReference type="ARBA" id="ARBA00008397"/>
    </source>
</evidence>
<evidence type="ECO:0000256" key="4">
    <source>
        <dbReference type="ARBA" id="ARBA00012546"/>
    </source>
</evidence>
<dbReference type="EC" id="5.3.1.12" evidence="4 7"/>
<dbReference type="GO" id="GO:0019698">
    <property type="term" value="P:D-galacturonate catabolic process"/>
    <property type="evidence" value="ECO:0007669"/>
    <property type="project" value="TreeGrafter"/>
</dbReference>
<proteinExistence type="inferred from homology"/>
<reference evidence="8 9" key="1">
    <citation type="journal article" date="2015" name="J. Biotechnol.">
        <title>Complete genome sequence of a malodorant-producing acetogen, Clostridium scatologenes ATCC 25775(T).</title>
        <authorList>
            <person name="Zhu Z."/>
            <person name="Guo T."/>
            <person name="Zheng H."/>
            <person name="Song T."/>
            <person name="Ouyang P."/>
            <person name="Xie J."/>
        </authorList>
    </citation>
    <scope>NUCLEOTIDE SEQUENCE [LARGE SCALE GENOMIC DNA]</scope>
    <source>
        <strain evidence="8 9">ATCC 25775</strain>
    </source>
</reference>
<comment type="similarity">
    <text evidence="3 7">Belongs to the metallo-dependent hydrolases superfamily. Uronate isomerase family.</text>
</comment>
<dbReference type="Proteomes" id="UP000033115">
    <property type="component" value="Chromosome"/>
</dbReference>
<evidence type="ECO:0000256" key="5">
    <source>
        <dbReference type="ARBA" id="ARBA00020555"/>
    </source>
</evidence>
<dbReference type="Pfam" id="PF02614">
    <property type="entry name" value="UxaC"/>
    <property type="match status" value="1"/>
</dbReference>
<keyword evidence="9" id="KW-1185">Reference proteome</keyword>
<comment type="catalytic activity">
    <reaction evidence="7">
        <text>aldehydo-D-galacturonate = keto-D-tagaturonate</text>
        <dbReference type="Rhea" id="RHEA:27702"/>
        <dbReference type="ChEBI" id="CHEBI:12952"/>
        <dbReference type="ChEBI" id="CHEBI:17886"/>
    </reaction>
</comment>
<dbReference type="AlphaFoldDB" id="A0A0E3JY06"/>
<accession>A0A0E3JY06</accession>
<evidence type="ECO:0000256" key="7">
    <source>
        <dbReference type="HAMAP-Rule" id="MF_00675"/>
    </source>
</evidence>
<organism evidence="8 9">
    <name type="scientific">Clostridium scatologenes</name>
    <dbReference type="NCBI Taxonomy" id="1548"/>
    <lineage>
        <taxon>Bacteria</taxon>
        <taxon>Bacillati</taxon>
        <taxon>Bacillota</taxon>
        <taxon>Clostridia</taxon>
        <taxon>Eubacteriales</taxon>
        <taxon>Clostridiaceae</taxon>
        <taxon>Clostridium</taxon>
    </lineage>
</organism>
<dbReference type="PANTHER" id="PTHR30068:SF4">
    <property type="entry name" value="URONATE ISOMERASE"/>
    <property type="match status" value="1"/>
</dbReference>
<evidence type="ECO:0000313" key="9">
    <source>
        <dbReference type="Proteomes" id="UP000033115"/>
    </source>
</evidence>
<dbReference type="Gene3D" id="1.10.2020.10">
    <property type="entry name" value="uronate isomerase, domain 2, chain A"/>
    <property type="match status" value="1"/>
</dbReference>
<dbReference type="GO" id="GO:0042840">
    <property type="term" value="P:D-glucuronate catabolic process"/>
    <property type="evidence" value="ECO:0007669"/>
    <property type="project" value="TreeGrafter"/>
</dbReference>
<dbReference type="InterPro" id="IPR003766">
    <property type="entry name" value="Uronate_isomerase"/>
</dbReference>
<name>A0A0E3JY06_CLOSL</name>
<dbReference type="KEGG" id="csq:CSCA_0002"/>
<dbReference type="HAMAP" id="MF_00675">
    <property type="entry name" value="UxaC"/>
    <property type="match status" value="1"/>
</dbReference>
<dbReference type="RefSeq" id="WP_029162263.1">
    <property type="nucleotide sequence ID" value="NZ_CP009933.1"/>
</dbReference>
<evidence type="ECO:0000256" key="6">
    <source>
        <dbReference type="ARBA" id="ARBA00023235"/>
    </source>
</evidence>
<dbReference type="GO" id="GO:0008880">
    <property type="term" value="F:glucuronate isomerase activity"/>
    <property type="evidence" value="ECO:0007669"/>
    <property type="project" value="UniProtKB-UniRule"/>
</dbReference>
<evidence type="ECO:0000256" key="1">
    <source>
        <dbReference type="ARBA" id="ARBA00001165"/>
    </source>
</evidence>
<comment type="catalytic activity">
    <reaction evidence="1 7">
        <text>D-glucuronate = D-fructuronate</text>
        <dbReference type="Rhea" id="RHEA:13049"/>
        <dbReference type="ChEBI" id="CHEBI:58720"/>
        <dbReference type="ChEBI" id="CHEBI:59863"/>
        <dbReference type="EC" id="5.3.1.12"/>
    </reaction>
</comment>
<gene>
    <name evidence="7" type="primary">uxaC</name>
    <name evidence="8" type="ORF">CSCA_0002</name>
</gene>
<dbReference type="STRING" id="1548.CSCA_0002"/>
<dbReference type="NCBIfam" id="NF002794">
    <property type="entry name" value="PRK02925.1"/>
    <property type="match status" value="1"/>
</dbReference>
<dbReference type="InterPro" id="IPR032466">
    <property type="entry name" value="Metal_Hydrolase"/>
</dbReference>
<sequence>MKKFMDENFLLDNDTAVNLFHKYAKDMPIIDYHCHLNPKEIFENKRFKNITEVWLYGDHYKWRAMRSNGIDEKYITGDGTDYEKFIAWAKTLPMAMGNPLYHWTHLELQRFFGIYEVLNEKTAPEIWKKTNELLNGEGFGARDLIKKSNVKIVCTTDDPVDSLEYHLKLKECKDFDVKVLPAFRPDKGININKQTFVPWIEKLGQAYGKAINSYDEFIEALKNRIDFFHSVGCRVSDHALDSVVYAEGSKEEIEKIFLKALKGEALTVEEVSKYKTAVLKFLGKTYAKLGWTMQYHIAAMRDNNTKMFNNLGPDTGFDSINDESIAYPLSRILDSLETEDLLPKTILYTLNPKDNFVLGTMLGNFQGTTAPGKIQFGSAWWFNDHKDGMIEQMKSLANLGLLSRFVGMLTDSRSFLSYTRHEYFRRILCNLIGGWVENGEYPNDIEFLGSIVQNISYNNAKEYFGM</sequence>
<evidence type="ECO:0000313" key="8">
    <source>
        <dbReference type="EMBL" id="AKA67127.1"/>
    </source>
</evidence>
<protein>
    <recommendedName>
        <fullName evidence="5 7">Uronate isomerase</fullName>
        <ecNumber evidence="4 7">5.3.1.12</ecNumber>
    </recommendedName>
    <alternativeName>
        <fullName evidence="7">Glucuronate isomerase</fullName>
    </alternativeName>
    <alternativeName>
        <fullName evidence="7">Uronic isomerase</fullName>
    </alternativeName>
</protein>
<dbReference type="UniPathway" id="UPA00246"/>
<comment type="pathway">
    <text evidence="2 7">Carbohydrate metabolism; pentose and glucuronate interconversion.</text>
</comment>